<gene>
    <name evidence="1" type="ORF">BDN70DRAFT_956405</name>
</gene>
<evidence type="ECO:0008006" key="3">
    <source>
        <dbReference type="Google" id="ProtNLM"/>
    </source>
</evidence>
<dbReference type="InterPro" id="IPR011009">
    <property type="entry name" value="Kinase-like_dom_sf"/>
</dbReference>
<accession>A0A9P5YVJ1</accession>
<dbReference type="SUPFAM" id="SSF56112">
    <property type="entry name" value="Protein kinase-like (PK-like)"/>
    <property type="match status" value="1"/>
</dbReference>
<sequence>MPSASLFNMEGSTLQVLFEGEPYYLYSTDSERGTIHQVASGIQPQPGNPRGFIATVGLNISNPMYRAFLSMGYGDAEMDSLKAEYKIYMHMAHLQGTVIPRCYGYFVGDKPTRVGQKTQRVGCLVLEYCCEDRVRALTEEEFNRQIMSHMCKIHAAGVEHRNINYQFPRHIVKQGLSPRIVNFSKARLHKCVGAIPAASNGQLMGMGATCPELVQLELNYGLRSGTMIVPPQPILEPYVNGR</sequence>
<dbReference type="OrthoDB" id="3182995at2759"/>
<dbReference type="Proteomes" id="UP000807469">
    <property type="component" value="Unassembled WGS sequence"/>
</dbReference>
<evidence type="ECO:0000313" key="2">
    <source>
        <dbReference type="Proteomes" id="UP000807469"/>
    </source>
</evidence>
<dbReference type="EMBL" id="MU155331">
    <property type="protein sequence ID" value="KAF9475470.1"/>
    <property type="molecule type" value="Genomic_DNA"/>
</dbReference>
<reference evidence="1" key="1">
    <citation type="submission" date="2020-11" db="EMBL/GenBank/DDBJ databases">
        <authorList>
            <consortium name="DOE Joint Genome Institute"/>
            <person name="Ahrendt S."/>
            <person name="Riley R."/>
            <person name="Andreopoulos W."/>
            <person name="Labutti K."/>
            <person name="Pangilinan J."/>
            <person name="Ruiz-Duenas F.J."/>
            <person name="Barrasa J.M."/>
            <person name="Sanchez-Garcia M."/>
            <person name="Camarero S."/>
            <person name="Miyauchi S."/>
            <person name="Serrano A."/>
            <person name="Linde D."/>
            <person name="Babiker R."/>
            <person name="Drula E."/>
            <person name="Ayuso-Fernandez I."/>
            <person name="Pacheco R."/>
            <person name="Padilla G."/>
            <person name="Ferreira P."/>
            <person name="Barriuso J."/>
            <person name="Kellner H."/>
            <person name="Castanera R."/>
            <person name="Alfaro M."/>
            <person name="Ramirez L."/>
            <person name="Pisabarro A.G."/>
            <person name="Kuo A."/>
            <person name="Tritt A."/>
            <person name="Lipzen A."/>
            <person name="He G."/>
            <person name="Yan M."/>
            <person name="Ng V."/>
            <person name="Cullen D."/>
            <person name="Martin F."/>
            <person name="Rosso M.-N."/>
            <person name="Henrissat B."/>
            <person name="Hibbett D."/>
            <person name="Martinez A.T."/>
            <person name="Grigoriev I.V."/>
        </authorList>
    </citation>
    <scope>NUCLEOTIDE SEQUENCE</scope>
    <source>
        <strain evidence="1">CIRM-BRFM 674</strain>
    </source>
</reference>
<keyword evidence="2" id="KW-1185">Reference proteome</keyword>
<comment type="caution">
    <text evidence="1">The sequence shown here is derived from an EMBL/GenBank/DDBJ whole genome shotgun (WGS) entry which is preliminary data.</text>
</comment>
<name>A0A9P5YVJ1_9AGAR</name>
<proteinExistence type="predicted"/>
<dbReference type="AlphaFoldDB" id="A0A9P5YVJ1"/>
<evidence type="ECO:0000313" key="1">
    <source>
        <dbReference type="EMBL" id="KAF9475470.1"/>
    </source>
</evidence>
<protein>
    <recommendedName>
        <fullName evidence="3">Protein kinase domain-containing protein</fullName>
    </recommendedName>
</protein>
<organism evidence="1 2">
    <name type="scientific">Pholiota conissans</name>
    <dbReference type="NCBI Taxonomy" id="109636"/>
    <lineage>
        <taxon>Eukaryota</taxon>
        <taxon>Fungi</taxon>
        <taxon>Dikarya</taxon>
        <taxon>Basidiomycota</taxon>
        <taxon>Agaricomycotina</taxon>
        <taxon>Agaricomycetes</taxon>
        <taxon>Agaricomycetidae</taxon>
        <taxon>Agaricales</taxon>
        <taxon>Agaricineae</taxon>
        <taxon>Strophariaceae</taxon>
        <taxon>Pholiota</taxon>
    </lineage>
</organism>